<keyword evidence="3" id="KW-1185">Reference proteome</keyword>
<proteinExistence type="predicted"/>
<sequence>MIRSRLLAAVNSTRLCCPKYSTVPLPTGRAADPAIYTDDATGEGYEQAAKGVAKMHKKECMKPEIGTETESEMDPLVEPKLSHSPSPKLESPGVAWFVDPIIQQKRKYSTAHNTSNSQLLEEVSCIGSVDIPVPNGKPEREQDDKEYFKHHKASPLSDIELVDTRKPITRATDGTGYYGRGKVKVWMEEQLDTAEEALMRGMEIWRQNKMRGDPDFPPSRILRALRGEDW</sequence>
<dbReference type="AlphaFoldDB" id="A0AAN8ZGY8"/>
<feature type="region of interest" description="Disordered" evidence="1">
    <location>
        <begin position="68"/>
        <end position="89"/>
    </location>
</feature>
<evidence type="ECO:0000313" key="3">
    <source>
        <dbReference type="Proteomes" id="UP001370490"/>
    </source>
</evidence>
<dbReference type="PANTHER" id="PTHR35985:SF1">
    <property type="entry name" value="OS07G0675200 PROTEIN"/>
    <property type="match status" value="1"/>
</dbReference>
<accession>A0AAN8ZGY8</accession>
<dbReference type="Proteomes" id="UP001370490">
    <property type="component" value="Unassembled WGS sequence"/>
</dbReference>
<gene>
    <name evidence="2" type="ORF">RJ641_030830</name>
</gene>
<organism evidence="2 3">
    <name type="scientific">Dillenia turbinata</name>
    <dbReference type="NCBI Taxonomy" id="194707"/>
    <lineage>
        <taxon>Eukaryota</taxon>
        <taxon>Viridiplantae</taxon>
        <taxon>Streptophyta</taxon>
        <taxon>Embryophyta</taxon>
        <taxon>Tracheophyta</taxon>
        <taxon>Spermatophyta</taxon>
        <taxon>Magnoliopsida</taxon>
        <taxon>eudicotyledons</taxon>
        <taxon>Gunneridae</taxon>
        <taxon>Pentapetalae</taxon>
        <taxon>Dilleniales</taxon>
        <taxon>Dilleniaceae</taxon>
        <taxon>Dillenia</taxon>
    </lineage>
</organism>
<evidence type="ECO:0000313" key="2">
    <source>
        <dbReference type="EMBL" id="KAK6937322.1"/>
    </source>
</evidence>
<protein>
    <submittedName>
        <fullName evidence="2">Uncharacterized protein</fullName>
    </submittedName>
</protein>
<evidence type="ECO:0000256" key="1">
    <source>
        <dbReference type="SAM" id="MobiDB-lite"/>
    </source>
</evidence>
<dbReference type="PANTHER" id="PTHR35985">
    <property type="entry name" value="OS07G0675200 PROTEIN"/>
    <property type="match status" value="1"/>
</dbReference>
<name>A0AAN8ZGY8_9MAGN</name>
<comment type="caution">
    <text evidence="2">The sequence shown here is derived from an EMBL/GenBank/DDBJ whole genome shotgun (WGS) entry which is preliminary data.</text>
</comment>
<reference evidence="2 3" key="1">
    <citation type="submission" date="2023-12" db="EMBL/GenBank/DDBJ databases">
        <title>A high-quality genome assembly for Dillenia turbinata (Dilleniales).</title>
        <authorList>
            <person name="Chanderbali A."/>
        </authorList>
    </citation>
    <scope>NUCLEOTIDE SEQUENCE [LARGE SCALE GENOMIC DNA]</scope>
    <source>
        <strain evidence="2">LSX21</strain>
        <tissue evidence="2">Leaf</tissue>
    </source>
</reference>
<dbReference type="EMBL" id="JBAMMX010000006">
    <property type="protein sequence ID" value="KAK6937322.1"/>
    <property type="molecule type" value="Genomic_DNA"/>
</dbReference>